<dbReference type="EMBL" id="LNIX01000004">
    <property type="protein sequence ID" value="OXA55914.1"/>
    <property type="molecule type" value="Genomic_DNA"/>
</dbReference>
<reference evidence="2 3" key="1">
    <citation type="submission" date="2015-12" db="EMBL/GenBank/DDBJ databases">
        <title>The genome of Folsomia candida.</title>
        <authorList>
            <person name="Faddeeva A."/>
            <person name="Derks M.F."/>
            <person name="Anvar Y."/>
            <person name="Smit S."/>
            <person name="Van Straalen N."/>
            <person name="Roelofs D."/>
        </authorList>
    </citation>
    <scope>NUCLEOTIDE SEQUENCE [LARGE SCALE GENOMIC DNA]</scope>
    <source>
        <strain evidence="2 3">VU population</strain>
        <tissue evidence="2">Whole body</tissue>
    </source>
</reference>
<organism evidence="2 3">
    <name type="scientific">Folsomia candida</name>
    <name type="common">Springtail</name>
    <dbReference type="NCBI Taxonomy" id="158441"/>
    <lineage>
        <taxon>Eukaryota</taxon>
        <taxon>Metazoa</taxon>
        <taxon>Ecdysozoa</taxon>
        <taxon>Arthropoda</taxon>
        <taxon>Hexapoda</taxon>
        <taxon>Collembola</taxon>
        <taxon>Entomobryomorpha</taxon>
        <taxon>Isotomoidea</taxon>
        <taxon>Isotomidae</taxon>
        <taxon>Proisotominae</taxon>
        <taxon>Folsomia</taxon>
    </lineage>
</organism>
<sequence length="310" mass="35551">MEGTATNYNVVNVKNYPIGTDPTSAISQGEEFPDRRRSFKIPRLPQAYIGYATKRFTFIPLSLLLLTSIILGLGYVFMIIRHRVIIDDLDIEMGILLSFLLCLIDGLASVIGLNVLNNAIVSPGKLFLLHATMFIGIVIHMFVPVYEFLPDRRHIRKDAKPTRHQFPVEYWACREVSDTSQYERKRAYIGFCSDVNKMGNIFWSTLVLFGFLLLAWRIVLCRRPTPVHPDISNSGQLRDMRKSRRRQKLSSIYRTWEEASNMQQKPYFAHYPRSDQQPIDENANQGPFVLVDVLPSSVPQGIGDINNDKK</sequence>
<protein>
    <submittedName>
        <fullName evidence="2">Uncharacterized protein</fullName>
    </submittedName>
</protein>
<keyword evidence="3" id="KW-1185">Reference proteome</keyword>
<accession>A0A226EFT4</accession>
<dbReference type="AlphaFoldDB" id="A0A226EFT4"/>
<proteinExistence type="predicted"/>
<keyword evidence="1" id="KW-0812">Transmembrane</keyword>
<evidence type="ECO:0000313" key="3">
    <source>
        <dbReference type="Proteomes" id="UP000198287"/>
    </source>
</evidence>
<keyword evidence="1" id="KW-0472">Membrane</keyword>
<feature type="transmembrane region" description="Helical" evidence="1">
    <location>
        <begin position="201"/>
        <end position="219"/>
    </location>
</feature>
<comment type="caution">
    <text evidence="2">The sequence shown here is derived from an EMBL/GenBank/DDBJ whole genome shotgun (WGS) entry which is preliminary data.</text>
</comment>
<keyword evidence="1" id="KW-1133">Transmembrane helix</keyword>
<feature type="transmembrane region" description="Helical" evidence="1">
    <location>
        <begin position="127"/>
        <end position="149"/>
    </location>
</feature>
<feature type="transmembrane region" description="Helical" evidence="1">
    <location>
        <begin position="93"/>
        <end position="115"/>
    </location>
</feature>
<feature type="transmembrane region" description="Helical" evidence="1">
    <location>
        <begin position="58"/>
        <end position="81"/>
    </location>
</feature>
<dbReference type="Proteomes" id="UP000198287">
    <property type="component" value="Unassembled WGS sequence"/>
</dbReference>
<name>A0A226EFT4_FOLCA</name>
<evidence type="ECO:0000313" key="2">
    <source>
        <dbReference type="EMBL" id="OXA55914.1"/>
    </source>
</evidence>
<evidence type="ECO:0000256" key="1">
    <source>
        <dbReference type="SAM" id="Phobius"/>
    </source>
</evidence>
<gene>
    <name evidence="2" type="ORF">Fcan01_09494</name>
</gene>